<dbReference type="EMBL" id="AP023096">
    <property type="protein sequence ID" value="BCE66103.1"/>
    <property type="molecule type" value="Genomic_DNA"/>
</dbReference>
<evidence type="ECO:0000313" key="5">
    <source>
        <dbReference type="EMBL" id="BCE74624.1"/>
    </source>
</evidence>
<evidence type="ECO:0000313" key="3">
    <source>
        <dbReference type="EMBL" id="BCE57428.1"/>
    </source>
</evidence>
<gene>
    <name evidence="1" type="ORF">XF2B_48800</name>
    <name evidence="2" type="ORF">XF3B_49970</name>
    <name evidence="3" type="ORF">XF5B_49400</name>
    <name evidence="4" type="ORF">XF6B_49020</name>
    <name evidence="5" type="ORF">XF8B_47350</name>
    <name evidence="6" type="ORF">XF9B_56360</name>
</gene>
<evidence type="ECO:0000313" key="2">
    <source>
        <dbReference type="EMBL" id="BCE39966.1"/>
    </source>
</evidence>
<protein>
    <submittedName>
        <fullName evidence="3">Uncharacterized protein</fullName>
    </submittedName>
</protein>
<dbReference type="EMBL" id="AP023097">
    <property type="protein sequence ID" value="BCE74624.1"/>
    <property type="molecule type" value="Genomic_DNA"/>
</dbReference>
<reference evidence="3" key="3">
    <citation type="submission" date="2020-05" db="EMBL/GenBank/DDBJ databases">
        <title>Complete genome sequence of Bradyrhizobium diazoefficiens XF5 isolated from soybean nodule.</title>
        <authorList>
            <person name="Noda R."/>
            <person name="Kakizaki K."/>
            <person name="Minamisawa K."/>
        </authorList>
    </citation>
    <scope>NUCLEOTIDE SEQUENCE</scope>
    <source>
        <strain evidence="3">XF5</strain>
    </source>
</reference>
<reference evidence="4" key="4">
    <citation type="submission" date="2020-05" db="EMBL/GenBank/DDBJ databases">
        <title>Complete genome sequence of Bradyrhizobium diazoefficiens XF6 isolated from soybean nodule.</title>
        <authorList>
            <person name="Noda R."/>
            <person name="Kakizaki K."/>
            <person name="Minamisawa K."/>
        </authorList>
    </citation>
    <scope>NUCLEOTIDE SEQUENCE</scope>
    <source>
        <strain evidence="4">XF6</strain>
    </source>
</reference>
<sequence>MYGCKLALGPTVAMGSRLQTAIGEDRMRELMGRSRAGDLVKIREAALYVAQGAGGLITPSSAVSFQTSRELLLLAIEAFDDGSHATDALFSRWAGV</sequence>
<name>A0A810A445_9BRAD</name>
<reference evidence="5" key="5">
    <citation type="submission" date="2020-05" db="EMBL/GenBank/DDBJ databases">
        <title>Complete genome sequence of Bradyrhizobium diazoefficiens XF8 isolated from soybean nodule.</title>
        <authorList>
            <person name="Noda R."/>
            <person name="Kakizaki K."/>
            <person name="Minamisawa K."/>
        </authorList>
    </citation>
    <scope>NUCLEOTIDE SEQUENCE</scope>
    <source>
        <strain evidence="5">XF8</strain>
    </source>
</reference>
<evidence type="ECO:0000313" key="4">
    <source>
        <dbReference type="EMBL" id="BCE66103.1"/>
    </source>
</evidence>
<dbReference type="EMBL" id="AP023098">
    <property type="protein sequence ID" value="BCE84215.1"/>
    <property type="molecule type" value="Genomic_DNA"/>
</dbReference>
<evidence type="ECO:0000313" key="6">
    <source>
        <dbReference type="EMBL" id="BCE84215.1"/>
    </source>
</evidence>
<dbReference type="EMBL" id="AP023093">
    <property type="protein sequence ID" value="BCE39966.1"/>
    <property type="molecule type" value="Genomic_DNA"/>
</dbReference>
<dbReference type="EMBL" id="AP023095">
    <property type="protein sequence ID" value="BCE57428.1"/>
    <property type="molecule type" value="Genomic_DNA"/>
</dbReference>
<accession>A0A810A445</accession>
<dbReference type="AlphaFoldDB" id="A0A810A445"/>
<reference evidence="6" key="6">
    <citation type="submission" date="2020-05" db="EMBL/GenBank/DDBJ databases">
        <title>Complete genome sequence of Bradyrhizobium diazoefficiens XF9 isolated from soybean nodule.</title>
        <authorList>
            <person name="Noda R."/>
            <person name="Kakizaki K."/>
            <person name="Minamisawa K."/>
        </authorList>
    </citation>
    <scope>NUCLEOTIDE SEQUENCE</scope>
    <source>
        <strain evidence="6">XF9</strain>
    </source>
</reference>
<proteinExistence type="predicted"/>
<dbReference type="EMBL" id="AP023092">
    <property type="protein sequence ID" value="BCE31111.1"/>
    <property type="molecule type" value="Genomic_DNA"/>
</dbReference>
<evidence type="ECO:0000313" key="1">
    <source>
        <dbReference type="EMBL" id="BCE31111.1"/>
    </source>
</evidence>
<organism evidence="3">
    <name type="scientific">Bradyrhizobium diazoefficiens</name>
    <dbReference type="NCBI Taxonomy" id="1355477"/>
    <lineage>
        <taxon>Bacteria</taxon>
        <taxon>Pseudomonadati</taxon>
        <taxon>Pseudomonadota</taxon>
        <taxon>Alphaproteobacteria</taxon>
        <taxon>Hyphomicrobiales</taxon>
        <taxon>Nitrobacteraceae</taxon>
        <taxon>Bradyrhizobium</taxon>
    </lineage>
</organism>
<reference evidence="1" key="1">
    <citation type="submission" date="2020-05" db="EMBL/GenBank/DDBJ databases">
        <title>Complete genome sequence of Bradyrhizobium diazoefficiens XF2 isolated from soybean nodule.</title>
        <authorList>
            <person name="Noda R."/>
            <person name="Kakizaki K."/>
            <person name="Minamisawa K."/>
        </authorList>
    </citation>
    <scope>NUCLEOTIDE SEQUENCE</scope>
    <source>
        <strain evidence="1">XF2</strain>
    </source>
</reference>
<reference evidence="2" key="2">
    <citation type="submission" date="2020-05" db="EMBL/GenBank/DDBJ databases">
        <title>Complete genome sequence of Bradyrhizobium diazoefficiens XF3 isolated from soybean nodule.</title>
        <authorList>
            <person name="Noda R."/>
            <person name="Kakizaki K."/>
            <person name="Minamisawa K."/>
        </authorList>
    </citation>
    <scope>NUCLEOTIDE SEQUENCE</scope>
    <source>
        <strain evidence="2">XF3</strain>
    </source>
</reference>